<name>A0A1Z4LSG1_9CYAN</name>
<reference evidence="1 2" key="1">
    <citation type="submission" date="2017-06" db="EMBL/GenBank/DDBJ databases">
        <title>Genome sequencing of cyanobaciteial culture collection at National Institute for Environmental Studies (NIES).</title>
        <authorList>
            <person name="Hirose Y."/>
            <person name="Shimura Y."/>
            <person name="Fujisawa T."/>
            <person name="Nakamura Y."/>
            <person name="Kawachi M."/>
        </authorList>
    </citation>
    <scope>NUCLEOTIDE SEQUENCE [LARGE SCALE GENOMIC DNA]</scope>
    <source>
        <strain evidence="1 2">NIES-267</strain>
    </source>
</reference>
<evidence type="ECO:0000313" key="2">
    <source>
        <dbReference type="Proteomes" id="UP000218418"/>
    </source>
</evidence>
<sequence length="356" mass="42779">MYHLAFFIDYHPFFQNKIKSWLINRKKYHCAIIDENLDHNLISIKDLLESPSENRFYYFDEPWYNRYGKIWYIYGDKHNYDKDNFPDLSITKKNFNYQISLEKIDYLLAWFANKYRWSILPWHNAIRFRSFVFISKEQTLRDKFVYCSNNLIKIPFLNSQKTNLLISQYSVFTKFSEFVNAIVFEENIKTTGVVWDVCNCSYCPPWLITDNNLHEDSNLYEYSDKFQLINKIKDWNVYQVSDKKTFTVISKSSILRLSAFWISPNANLQTLISILDRIEDIEISYSDLSYLQDLLKACEWLYGFSRDATAPDNYNCSLFISRDSSIIKKIDNSRREGSYDINLNLHNYYYELLMCF</sequence>
<protein>
    <submittedName>
        <fullName evidence="1">Uncharacterized protein</fullName>
    </submittedName>
</protein>
<dbReference type="OrthoDB" id="507073at2"/>
<evidence type="ECO:0000313" key="1">
    <source>
        <dbReference type="EMBL" id="BAY84179.1"/>
    </source>
</evidence>
<proteinExistence type="predicted"/>
<dbReference type="AlphaFoldDB" id="A0A1Z4LSG1"/>
<organism evidence="1 2">
    <name type="scientific">Calothrix parasitica NIES-267</name>
    <dbReference type="NCBI Taxonomy" id="1973488"/>
    <lineage>
        <taxon>Bacteria</taxon>
        <taxon>Bacillati</taxon>
        <taxon>Cyanobacteriota</taxon>
        <taxon>Cyanophyceae</taxon>
        <taxon>Nostocales</taxon>
        <taxon>Calotrichaceae</taxon>
        <taxon>Calothrix</taxon>
    </lineage>
</organism>
<dbReference type="EMBL" id="AP018227">
    <property type="protein sequence ID" value="BAY84179.1"/>
    <property type="molecule type" value="Genomic_DNA"/>
</dbReference>
<dbReference type="Proteomes" id="UP000218418">
    <property type="component" value="Chromosome"/>
</dbReference>
<gene>
    <name evidence="1" type="ORF">NIES267_36750</name>
</gene>
<keyword evidence="2" id="KW-1185">Reference proteome</keyword>
<accession>A0A1Z4LSG1</accession>